<dbReference type="RefSeq" id="XP_023942312.2">
    <property type="nucleotide sequence ID" value="XM_024086544.2"/>
</dbReference>
<dbReference type="Pfam" id="PF01757">
    <property type="entry name" value="Acyl_transf_3"/>
    <property type="match status" value="1"/>
</dbReference>
<dbReference type="InterPro" id="IPR006621">
    <property type="entry name" value="Nose-resist-to-fluoxetine_N"/>
</dbReference>
<feature type="domain" description="Acyltransferase 3" evidence="2">
    <location>
        <begin position="193"/>
        <end position="571"/>
    </location>
</feature>
<feature type="transmembrane region" description="Helical" evidence="1">
    <location>
        <begin position="362"/>
        <end position="383"/>
    </location>
</feature>
<dbReference type="GeneID" id="112048860"/>
<reference evidence="5" key="2">
    <citation type="submission" date="2025-08" db="UniProtKB">
        <authorList>
            <consortium name="RefSeq"/>
        </authorList>
    </citation>
    <scope>IDENTIFICATION</scope>
</reference>
<organism evidence="4 5">
    <name type="scientific">Bicyclus anynana</name>
    <name type="common">Squinting bush brown butterfly</name>
    <dbReference type="NCBI Taxonomy" id="110368"/>
    <lineage>
        <taxon>Eukaryota</taxon>
        <taxon>Metazoa</taxon>
        <taxon>Ecdysozoa</taxon>
        <taxon>Arthropoda</taxon>
        <taxon>Hexapoda</taxon>
        <taxon>Insecta</taxon>
        <taxon>Pterygota</taxon>
        <taxon>Neoptera</taxon>
        <taxon>Endopterygota</taxon>
        <taxon>Lepidoptera</taxon>
        <taxon>Glossata</taxon>
        <taxon>Ditrysia</taxon>
        <taxon>Papilionoidea</taxon>
        <taxon>Nymphalidae</taxon>
        <taxon>Satyrinae</taxon>
        <taxon>Satyrini</taxon>
        <taxon>Mycalesina</taxon>
        <taxon>Bicyclus</taxon>
    </lineage>
</organism>
<feature type="transmembrane region" description="Helical" evidence="1">
    <location>
        <begin position="418"/>
        <end position="436"/>
    </location>
</feature>
<dbReference type="Pfam" id="PF20146">
    <property type="entry name" value="NRF"/>
    <property type="match status" value="1"/>
</dbReference>
<sequence>MQSPTGVFYGSIYQFGNYDQCMKAPWLETHSEYRTKYCLADIKLTNEEPKHSVVVDPNSTVKSYINSASKHGVTFNIISSGMCVPVECNAKAVSKIVHTMFRHTHLGLTIPIAEVSINPCEISGVKAKYPMQFNLIMYGLGFFVTAAILCTLLNINSNHPQNDNVGNKIIKAFCMRENMNLIYKVNDNNITTINGIRSMTTGLVVFVHIWVVNGFHGTINNLDVDRDYEKYKLYFLNPTLMVDTYLVMSGLLLFRGLISSKSYNPLSMILKRYMRFFWILGLILIVIIYVMPYISDGPVWQILMHPEIDICRKNWWITLLMLGNYVDTENICYTVLWSIPCDFHLSIVGILLFSLYRKNRRIAYATFTIILIASIVMSGVVTYQNNLPAFITLDISSVKNLRKILMGNPAYTQSHLRAGPYLIGFAFGYLISIYKLDKRKTVFSTTDSIIGFAVSFGVALMVMITGGIFYDKNKTYNAWEAITFATLNRNVWAIALACLIAFCEYGTVPVISALLKSETFVSYSKLCYGTYLLHAIVYSRIVTSTRSPLDHNMYLILFNLSGVLVFCWILSVFLHLFFEAPMSKITKIMFQTTKTNINREMKKHEYENDGSNKQKKIS</sequence>
<feature type="transmembrane region" description="Helical" evidence="1">
    <location>
        <begin position="448"/>
        <end position="470"/>
    </location>
</feature>
<evidence type="ECO:0000259" key="3">
    <source>
        <dbReference type="Pfam" id="PF20146"/>
    </source>
</evidence>
<accession>A0A6J1NB89</accession>
<proteinExistence type="predicted"/>
<feature type="transmembrane region" description="Helical" evidence="1">
    <location>
        <begin position="526"/>
        <end position="542"/>
    </location>
</feature>
<feature type="transmembrane region" description="Helical" evidence="1">
    <location>
        <begin position="490"/>
        <end position="514"/>
    </location>
</feature>
<keyword evidence="4" id="KW-1185">Reference proteome</keyword>
<feature type="transmembrane region" description="Helical" evidence="1">
    <location>
        <begin position="233"/>
        <end position="254"/>
    </location>
</feature>
<keyword evidence="1" id="KW-0812">Transmembrane</keyword>
<name>A0A6J1NB89_BICAN</name>
<feature type="transmembrane region" description="Helical" evidence="1">
    <location>
        <begin position="275"/>
        <end position="294"/>
    </location>
</feature>
<evidence type="ECO:0000313" key="4">
    <source>
        <dbReference type="Proteomes" id="UP001652582"/>
    </source>
</evidence>
<feature type="transmembrane region" description="Helical" evidence="1">
    <location>
        <begin position="554"/>
        <end position="578"/>
    </location>
</feature>
<dbReference type="AlphaFoldDB" id="A0A6J1NB89"/>
<feature type="transmembrane region" description="Helical" evidence="1">
    <location>
        <begin position="335"/>
        <end position="355"/>
    </location>
</feature>
<reference evidence="4" key="1">
    <citation type="submission" date="2025-05" db="UniProtKB">
        <authorList>
            <consortium name="RefSeq"/>
        </authorList>
    </citation>
    <scope>NUCLEOTIDE SEQUENCE [LARGE SCALE GENOMIC DNA]</scope>
</reference>
<dbReference type="InterPro" id="IPR002656">
    <property type="entry name" value="Acyl_transf_3_dom"/>
</dbReference>
<dbReference type="GO" id="GO:0016747">
    <property type="term" value="F:acyltransferase activity, transferring groups other than amino-acyl groups"/>
    <property type="evidence" value="ECO:0007669"/>
    <property type="project" value="InterPro"/>
</dbReference>
<dbReference type="PANTHER" id="PTHR11161">
    <property type="entry name" value="O-ACYLTRANSFERASE"/>
    <property type="match status" value="1"/>
</dbReference>
<keyword evidence="1" id="KW-0472">Membrane</keyword>
<dbReference type="Proteomes" id="UP001652582">
    <property type="component" value="Chromosome 2"/>
</dbReference>
<dbReference type="OrthoDB" id="10026250at2759"/>
<keyword evidence="1" id="KW-1133">Transmembrane helix</keyword>
<evidence type="ECO:0000259" key="2">
    <source>
        <dbReference type="Pfam" id="PF01757"/>
    </source>
</evidence>
<evidence type="ECO:0000313" key="5">
    <source>
        <dbReference type="RefSeq" id="XP_023942312.2"/>
    </source>
</evidence>
<gene>
    <name evidence="5" type="primary">LOC112048860</name>
</gene>
<evidence type="ECO:0000256" key="1">
    <source>
        <dbReference type="SAM" id="Phobius"/>
    </source>
</evidence>
<dbReference type="InterPro" id="IPR052728">
    <property type="entry name" value="O2_lipid_transport_reg"/>
</dbReference>
<dbReference type="PANTHER" id="PTHR11161:SF0">
    <property type="entry name" value="O-ACYLTRANSFERASE LIKE PROTEIN"/>
    <property type="match status" value="1"/>
</dbReference>
<dbReference type="KEGG" id="bany:112048860"/>
<feature type="domain" description="Nose resistant-to-fluoxetine protein N-terminal" evidence="3">
    <location>
        <begin position="4"/>
        <end position="97"/>
    </location>
</feature>
<feature type="transmembrane region" description="Helical" evidence="1">
    <location>
        <begin position="135"/>
        <end position="155"/>
    </location>
</feature>
<protein>
    <submittedName>
        <fullName evidence="5">Uncharacterized protein LOC112048860</fullName>
    </submittedName>
</protein>